<feature type="compositionally biased region" description="Basic and acidic residues" evidence="1">
    <location>
        <begin position="1"/>
        <end position="18"/>
    </location>
</feature>
<comment type="caution">
    <text evidence="2">The sequence shown here is derived from an EMBL/GenBank/DDBJ whole genome shotgun (WGS) entry which is preliminary data.</text>
</comment>
<feature type="compositionally biased region" description="Basic residues" evidence="1">
    <location>
        <begin position="47"/>
        <end position="56"/>
    </location>
</feature>
<evidence type="ECO:0000313" key="2">
    <source>
        <dbReference type="EMBL" id="CAG8735882.1"/>
    </source>
</evidence>
<dbReference type="AlphaFoldDB" id="A0A9N9NIG4"/>
<feature type="non-terminal residue" evidence="2">
    <location>
        <position position="1"/>
    </location>
</feature>
<reference evidence="2" key="1">
    <citation type="submission" date="2021-06" db="EMBL/GenBank/DDBJ databases">
        <authorList>
            <person name="Kallberg Y."/>
            <person name="Tangrot J."/>
            <person name="Rosling A."/>
        </authorList>
    </citation>
    <scope>NUCLEOTIDE SEQUENCE</scope>
    <source>
        <strain evidence="2">UK204</strain>
    </source>
</reference>
<proteinExistence type="predicted"/>
<organism evidence="2 3">
    <name type="scientific">Funneliformis caledonium</name>
    <dbReference type="NCBI Taxonomy" id="1117310"/>
    <lineage>
        <taxon>Eukaryota</taxon>
        <taxon>Fungi</taxon>
        <taxon>Fungi incertae sedis</taxon>
        <taxon>Mucoromycota</taxon>
        <taxon>Glomeromycotina</taxon>
        <taxon>Glomeromycetes</taxon>
        <taxon>Glomerales</taxon>
        <taxon>Glomeraceae</taxon>
        <taxon>Funneliformis</taxon>
    </lineage>
</organism>
<keyword evidence="3" id="KW-1185">Reference proteome</keyword>
<dbReference type="Proteomes" id="UP000789570">
    <property type="component" value="Unassembled WGS sequence"/>
</dbReference>
<name>A0A9N9NIG4_9GLOM</name>
<accession>A0A9N9NIG4</accession>
<protein>
    <submittedName>
        <fullName evidence="2">17397_t:CDS:1</fullName>
    </submittedName>
</protein>
<feature type="compositionally biased region" description="Polar residues" evidence="1">
    <location>
        <begin position="25"/>
        <end position="43"/>
    </location>
</feature>
<gene>
    <name evidence="2" type="ORF">FCALED_LOCUS15301</name>
</gene>
<evidence type="ECO:0000313" key="3">
    <source>
        <dbReference type="Proteomes" id="UP000789570"/>
    </source>
</evidence>
<dbReference type="EMBL" id="CAJVPQ010013454">
    <property type="protein sequence ID" value="CAG8735882.1"/>
    <property type="molecule type" value="Genomic_DNA"/>
</dbReference>
<feature type="region of interest" description="Disordered" evidence="1">
    <location>
        <begin position="1"/>
        <end position="66"/>
    </location>
</feature>
<evidence type="ECO:0000256" key="1">
    <source>
        <dbReference type="SAM" id="MobiDB-lite"/>
    </source>
</evidence>
<sequence length="66" mass="7405">TSHDNVIRESSDKDKEDINVGPTYNGASQSTYDEVSQSLQKNVSLSKSRKNSRKRSLNNGDDDKLF</sequence>